<keyword evidence="4" id="KW-1185">Reference proteome</keyword>
<sequence>MLPDVSADEVKARRAAASSRLVQAHQRSIAATRSTPGSRLTPPEPARTTQRTRITEPNSRRFGHEDFEDLSRSRWLFFGECQCAIPGQRADALWSQRKMVALQAEAQAHFAILLAEICPKTAPPLRVYCTFDHITGRGPTGALAEFSSIAAAEKALAACRMANAGNHKPPKILWRQCGFAELPSFTKANSRGYGRDMQRPGMRVDQVVQEGVQPSRLAQLRRGQKVASVAAFAASLLGLAHLVLYVFTPGSRPSWLGRSRRHGVEAREFPGLLLASSAVTGACEAAAQVMDRLDSPMRSAVAQQIRAVASTGTTGALFIVAYVVPEPKSPALEFWEAPMPAEVFLGVRATRKLGLPQPWKAAEPNGVRLLPKLYAIAEGSVFNPHASSDSTWVLEPAPTEQQVGHTVHLEVPELQRQVGWLELQLRQPEILKSRASQESWMFPVAIRSQLLGRETCAEVLHLPARLTKNGKYGLKLAKRGDHLWRIIEIMPEGTVHEHNEANPQETLRENDLILKINGEDADIRILETAEDGAQVEVTVLRMPRSVAPPPYAFGVKPACPPCGALAAYFPCSQLWTSFAQISSRISSRPEQLSSPEDTVLVKYNRGGALQASSLPFVGGVHLEAAQLNKGVGRNLCCAETGGKAAKSANLAGPNNSQLQSGKSEILGLATAALAAAPACVVLAASFMGWSRSESALVELTRARPQQPWERLGRYDLEKLEGLYLDGITKYYSEFYDRCTTHFSVLLKQVRLEKAGSKVLRYCRADIQKLVCQAQALDSILPSVLAKLLKLLLCHAKVVEETQESVVPVNDVEEKPPATRVAAEEQVGKLDAPVLRTRTRSSIAVGSPESKAESEPMAPSPVVEVQAVVEDVETNPATKEITEPPETQKEAEEAEPPNSEQPKVEQREEEPNDEEFKDESKMESKEQYEAEAKKDKESEGRIS</sequence>
<protein>
    <recommendedName>
        <fullName evidence="5">PDZ domain-containing protein</fullName>
    </recommendedName>
</protein>
<reference evidence="3 4" key="1">
    <citation type="submission" date="2016-02" db="EMBL/GenBank/DDBJ databases">
        <title>Genome analysis of coral dinoflagellate symbionts highlights evolutionary adaptations to a symbiotic lifestyle.</title>
        <authorList>
            <person name="Aranda M."/>
            <person name="Li Y."/>
            <person name="Liew Y.J."/>
            <person name="Baumgarten S."/>
            <person name="Simakov O."/>
            <person name="Wilson M."/>
            <person name="Piel J."/>
            <person name="Ashoor H."/>
            <person name="Bougouffa S."/>
            <person name="Bajic V.B."/>
            <person name="Ryu T."/>
            <person name="Ravasi T."/>
            <person name="Bayer T."/>
            <person name="Micklem G."/>
            <person name="Kim H."/>
            <person name="Bhak J."/>
            <person name="Lajeunesse T.C."/>
            <person name="Voolstra C.R."/>
        </authorList>
    </citation>
    <scope>NUCLEOTIDE SEQUENCE [LARGE SCALE GENOMIC DNA]</scope>
    <source>
        <strain evidence="3 4">CCMP2467</strain>
    </source>
</reference>
<dbReference type="OrthoDB" id="446878at2759"/>
<organism evidence="3 4">
    <name type="scientific">Symbiodinium microadriaticum</name>
    <name type="common">Dinoflagellate</name>
    <name type="synonym">Zooxanthella microadriatica</name>
    <dbReference type="NCBI Taxonomy" id="2951"/>
    <lineage>
        <taxon>Eukaryota</taxon>
        <taxon>Sar</taxon>
        <taxon>Alveolata</taxon>
        <taxon>Dinophyceae</taxon>
        <taxon>Suessiales</taxon>
        <taxon>Symbiodiniaceae</taxon>
        <taxon>Symbiodinium</taxon>
    </lineage>
</organism>
<feature type="region of interest" description="Disordered" evidence="1">
    <location>
        <begin position="837"/>
        <end position="942"/>
    </location>
</feature>
<proteinExistence type="predicted"/>
<evidence type="ECO:0008006" key="5">
    <source>
        <dbReference type="Google" id="ProtNLM"/>
    </source>
</evidence>
<evidence type="ECO:0000313" key="3">
    <source>
        <dbReference type="EMBL" id="OLP94635.1"/>
    </source>
</evidence>
<keyword evidence="2" id="KW-1133">Transmembrane helix</keyword>
<gene>
    <name evidence="3" type="ORF">AK812_SmicGene23338</name>
</gene>
<evidence type="ECO:0000256" key="1">
    <source>
        <dbReference type="SAM" id="MobiDB-lite"/>
    </source>
</evidence>
<feature type="compositionally biased region" description="Polar residues" evidence="1">
    <location>
        <begin position="25"/>
        <end position="38"/>
    </location>
</feature>
<feature type="compositionally biased region" description="Acidic residues" evidence="1">
    <location>
        <begin position="906"/>
        <end position="916"/>
    </location>
</feature>
<feature type="compositionally biased region" description="Polar residues" evidence="1">
    <location>
        <begin position="47"/>
        <end position="57"/>
    </location>
</feature>
<feature type="region of interest" description="Disordered" evidence="1">
    <location>
        <begin position="1"/>
        <end position="61"/>
    </location>
</feature>
<dbReference type="Proteomes" id="UP000186817">
    <property type="component" value="Unassembled WGS sequence"/>
</dbReference>
<dbReference type="EMBL" id="LSRX01000535">
    <property type="protein sequence ID" value="OLP94635.1"/>
    <property type="molecule type" value="Genomic_DNA"/>
</dbReference>
<name>A0A1Q9DHI0_SYMMI</name>
<evidence type="ECO:0000313" key="4">
    <source>
        <dbReference type="Proteomes" id="UP000186817"/>
    </source>
</evidence>
<feature type="compositionally biased region" description="Basic and acidic residues" evidence="1">
    <location>
        <begin position="879"/>
        <end position="890"/>
    </location>
</feature>
<feature type="transmembrane region" description="Helical" evidence="2">
    <location>
        <begin position="226"/>
        <end position="248"/>
    </location>
</feature>
<dbReference type="AlphaFoldDB" id="A0A1Q9DHI0"/>
<feature type="compositionally biased region" description="Basic and acidic residues" evidence="1">
    <location>
        <begin position="917"/>
        <end position="942"/>
    </location>
</feature>
<evidence type="ECO:0000256" key="2">
    <source>
        <dbReference type="SAM" id="Phobius"/>
    </source>
</evidence>
<keyword evidence="2" id="KW-0472">Membrane</keyword>
<accession>A0A1Q9DHI0</accession>
<keyword evidence="2" id="KW-0812">Transmembrane</keyword>
<comment type="caution">
    <text evidence="3">The sequence shown here is derived from an EMBL/GenBank/DDBJ whole genome shotgun (WGS) entry which is preliminary data.</text>
</comment>